<feature type="compositionally biased region" description="Basic and acidic residues" evidence="6">
    <location>
        <begin position="55"/>
        <end position="64"/>
    </location>
</feature>
<comment type="caution">
    <text evidence="7">The sequence shown here is derived from an EMBL/GenBank/DDBJ whole genome shotgun (WGS) entry which is preliminary data.</text>
</comment>
<feature type="compositionally biased region" description="Basic residues" evidence="6">
    <location>
        <begin position="12"/>
        <end position="37"/>
    </location>
</feature>
<keyword evidence="4" id="KW-0040">ANK repeat</keyword>
<evidence type="ECO:0000256" key="3">
    <source>
        <dbReference type="ARBA" id="ARBA00022737"/>
    </source>
</evidence>
<feature type="compositionally biased region" description="Polar residues" evidence="6">
    <location>
        <begin position="78"/>
        <end position="101"/>
    </location>
</feature>
<organism evidence="7 8">
    <name type="scientific">Phycomyces blakesleeanus</name>
    <dbReference type="NCBI Taxonomy" id="4837"/>
    <lineage>
        <taxon>Eukaryota</taxon>
        <taxon>Fungi</taxon>
        <taxon>Fungi incertae sedis</taxon>
        <taxon>Mucoromycota</taxon>
        <taxon>Mucoromycotina</taxon>
        <taxon>Mucoromycetes</taxon>
        <taxon>Mucorales</taxon>
        <taxon>Phycomycetaceae</taxon>
        <taxon>Phycomyces</taxon>
    </lineage>
</organism>
<keyword evidence="2" id="KW-0597">Phosphoprotein</keyword>
<evidence type="ECO:0000313" key="8">
    <source>
        <dbReference type="Proteomes" id="UP001448207"/>
    </source>
</evidence>
<sequence length="279" mass="33520">MPKLRYKDSGEKKKKKKEKKEKKSSRRSRSPSHRAHYKPPVYYENEEGWIPPIDSQKEQDDWNERLFQAMGEDEGSQAFFSQYEDYSSSTKPRNEPSSVNEMTDEEYRRYIEKGMWTKQNAEAIALEEKRKEEKEKRRKKREEEKARQDAAEAEARRVAAVYDQLRKLQKNAESRGTYEEKWATLDKAETITQKSMVWPCRGIIPTLQNIREFLINPQDSTKENRLRLRREQLRYHPDKILQRVLPKFKGTTEEQEKLKMRVNEVSGWLNELWTEMNHK</sequence>
<proteinExistence type="predicted"/>
<feature type="region of interest" description="Disordered" evidence="6">
    <location>
        <begin position="1"/>
        <end position="103"/>
    </location>
</feature>
<feature type="region of interest" description="Disordered" evidence="6">
    <location>
        <begin position="127"/>
        <end position="153"/>
    </location>
</feature>
<keyword evidence="3" id="KW-0677">Repeat</keyword>
<dbReference type="EMBL" id="JBCLYO010000002">
    <property type="protein sequence ID" value="KAL0093060.1"/>
    <property type="molecule type" value="Genomic_DNA"/>
</dbReference>
<accession>A0ABR3BCH1</accession>
<evidence type="ECO:0000256" key="1">
    <source>
        <dbReference type="ARBA" id="ARBA00004123"/>
    </source>
</evidence>
<keyword evidence="5" id="KW-0539">Nucleus</keyword>
<feature type="compositionally biased region" description="Basic and acidic residues" evidence="6">
    <location>
        <begin position="1"/>
        <end position="11"/>
    </location>
</feature>
<name>A0ABR3BCH1_PHYBL</name>
<evidence type="ECO:0008006" key="9">
    <source>
        <dbReference type="Google" id="ProtNLM"/>
    </source>
</evidence>
<dbReference type="PANTHER" id="PTHR15263">
    <property type="entry name" value="I-KAPPA-B-LIKE PROTEIN IKBL"/>
    <property type="match status" value="1"/>
</dbReference>
<evidence type="ECO:0000256" key="2">
    <source>
        <dbReference type="ARBA" id="ARBA00022553"/>
    </source>
</evidence>
<evidence type="ECO:0000256" key="5">
    <source>
        <dbReference type="ARBA" id="ARBA00023242"/>
    </source>
</evidence>
<reference evidence="7 8" key="1">
    <citation type="submission" date="2024-04" db="EMBL/GenBank/DDBJ databases">
        <title>Symmetric and asymmetric DNA N6-adenine methylation regulates different biological responses in Mucorales.</title>
        <authorList>
            <consortium name="Lawrence Berkeley National Laboratory"/>
            <person name="Lax C."/>
            <person name="Mondo S.J."/>
            <person name="Osorio-Concepcion M."/>
            <person name="Muszewska A."/>
            <person name="Corrochano-Luque M."/>
            <person name="Gutierrez G."/>
            <person name="Riley R."/>
            <person name="Lipzen A."/>
            <person name="Guo J."/>
            <person name="Hundley H."/>
            <person name="Amirebrahimi M."/>
            <person name="Ng V."/>
            <person name="Lorenzo-Gutierrez D."/>
            <person name="Binder U."/>
            <person name="Yang J."/>
            <person name="Song Y."/>
            <person name="Canovas D."/>
            <person name="Navarro E."/>
            <person name="Freitag M."/>
            <person name="Gabaldon T."/>
            <person name="Grigoriev I.V."/>
            <person name="Corrochano L.M."/>
            <person name="Nicolas F.E."/>
            <person name="Garre V."/>
        </authorList>
    </citation>
    <scope>NUCLEOTIDE SEQUENCE [LARGE SCALE GENOMIC DNA]</scope>
    <source>
        <strain evidence="7 8">L51</strain>
    </source>
</reference>
<protein>
    <recommendedName>
        <fullName evidence="9">J domain-containing protein</fullName>
    </recommendedName>
</protein>
<comment type="subcellular location">
    <subcellularLocation>
        <location evidence="1">Nucleus</location>
    </subcellularLocation>
</comment>
<evidence type="ECO:0000313" key="7">
    <source>
        <dbReference type="EMBL" id="KAL0093060.1"/>
    </source>
</evidence>
<keyword evidence="8" id="KW-1185">Reference proteome</keyword>
<dbReference type="InterPro" id="IPR038753">
    <property type="entry name" value="NFKBIL1"/>
</dbReference>
<dbReference type="PANTHER" id="PTHR15263:SF1">
    <property type="entry name" value="NF-KAPPA-B INHIBITOR-LIKE PROTEIN 1"/>
    <property type="match status" value="1"/>
</dbReference>
<evidence type="ECO:0000256" key="6">
    <source>
        <dbReference type="SAM" id="MobiDB-lite"/>
    </source>
</evidence>
<evidence type="ECO:0000256" key="4">
    <source>
        <dbReference type="ARBA" id="ARBA00023043"/>
    </source>
</evidence>
<gene>
    <name evidence="7" type="ORF">J3Q64DRAFT_1239243</name>
</gene>
<dbReference type="Proteomes" id="UP001448207">
    <property type="component" value="Unassembled WGS sequence"/>
</dbReference>